<evidence type="ECO:0000256" key="2">
    <source>
        <dbReference type="ARBA" id="ARBA00022692"/>
    </source>
</evidence>
<keyword evidence="5" id="KW-0325">Glycoprotein</keyword>
<comment type="caution">
    <text evidence="10">The sequence shown here is derived from an EMBL/GenBank/DDBJ whole genome shotgun (WGS) entry which is preliminary data.</text>
</comment>
<evidence type="ECO:0000256" key="5">
    <source>
        <dbReference type="ARBA" id="ARBA00023180"/>
    </source>
</evidence>
<dbReference type="EMBL" id="JAGXEW010000009">
    <property type="protein sequence ID" value="KAK1168032.1"/>
    <property type="molecule type" value="Genomic_DNA"/>
</dbReference>
<evidence type="ECO:0000256" key="6">
    <source>
        <dbReference type="SAM" id="Phobius"/>
    </source>
</evidence>
<dbReference type="Proteomes" id="UP001230051">
    <property type="component" value="Unassembled WGS sequence"/>
</dbReference>
<accession>A0AAD8G7Y0</accession>
<dbReference type="GO" id="GO:0019236">
    <property type="term" value="P:response to pheromone"/>
    <property type="evidence" value="ECO:0007669"/>
    <property type="project" value="InterPro"/>
</dbReference>
<dbReference type="AlphaFoldDB" id="A0AAD8G7Y0"/>
<evidence type="ECO:0000313" key="10">
    <source>
        <dbReference type="EMBL" id="KAK1168032.1"/>
    </source>
</evidence>
<feature type="signal peptide" evidence="7">
    <location>
        <begin position="1"/>
        <end position="20"/>
    </location>
</feature>
<feature type="domain" description="GPR180-like N-terminal" evidence="9">
    <location>
        <begin position="22"/>
        <end position="131"/>
    </location>
</feature>
<dbReference type="GO" id="GO:0007186">
    <property type="term" value="P:G protein-coupled receptor signaling pathway"/>
    <property type="evidence" value="ECO:0007669"/>
    <property type="project" value="InterPro"/>
</dbReference>
<feature type="transmembrane region" description="Helical" evidence="6">
    <location>
        <begin position="284"/>
        <end position="300"/>
    </location>
</feature>
<dbReference type="GO" id="GO:0016020">
    <property type="term" value="C:membrane"/>
    <property type="evidence" value="ECO:0007669"/>
    <property type="project" value="UniProtKB-SubCell"/>
</dbReference>
<feature type="transmembrane region" description="Helical" evidence="6">
    <location>
        <begin position="320"/>
        <end position="340"/>
    </location>
</feature>
<evidence type="ECO:0000256" key="3">
    <source>
        <dbReference type="ARBA" id="ARBA00022989"/>
    </source>
</evidence>
<dbReference type="Pfam" id="PF10192">
    <property type="entry name" value="GPR180-TMEM145_TM"/>
    <property type="match status" value="1"/>
</dbReference>
<organism evidence="10 11">
    <name type="scientific">Acipenser oxyrinchus oxyrinchus</name>
    <dbReference type="NCBI Taxonomy" id="40147"/>
    <lineage>
        <taxon>Eukaryota</taxon>
        <taxon>Metazoa</taxon>
        <taxon>Chordata</taxon>
        <taxon>Craniata</taxon>
        <taxon>Vertebrata</taxon>
        <taxon>Euteleostomi</taxon>
        <taxon>Actinopterygii</taxon>
        <taxon>Chondrostei</taxon>
        <taxon>Acipenseriformes</taxon>
        <taxon>Acipenseridae</taxon>
        <taxon>Acipenser</taxon>
    </lineage>
</organism>
<protein>
    <submittedName>
        <fullName evidence="10">Integral membrane protein GPR180-like isoform X1</fullName>
    </submittedName>
</protein>
<keyword evidence="7" id="KW-0732">Signal</keyword>
<dbReference type="InterPro" id="IPR047831">
    <property type="entry name" value="GPR180/TMEM145"/>
</dbReference>
<feature type="chain" id="PRO_5042290151" evidence="7">
    <location>
        <begin position="21"/>
        <end position="436"/>
    </location>
</feature>
<dbReference type="Pfam" id="PF21870">
    <property type="entry name" value="GP180_GOLD"/>
    <property type="match status" value="1"/>
</dbReference>
<evidence type="ECO:0000313" key="11">
    <source>
        <dbReference type="Proteomes" id="UP001230051"/>
    </source>
</evidence>
<dbReference type="InterPro" id="IPR019336">
    <property type="entry name" value="GPR180/TMEM145_TM"/>
</dbReference>
<keyword evidence="3 6" id="KW-1133">Transmembrane helix</keyword>
<name>A0AAD8G7Y0_ACIOX</name>
<evidence type="ECO:0000256" key="7">
    <source>
        <dbReference type="SAM" id="SignalP"/>
    </source>
</evidence>
<keyword evidence="4 6" id="KW-0472">Membrane</keyword>
<feature type="transmembrane region" description="Helical" evidence="6">
    <location>
        <begin position="352"/>
        <end position="373"/>
    </location>
</feature>
<comment type="subcellular location">
    <subcellularLocation>
        <location evidence="1">Membrane</location>
        <topology evidence="1">Multi-pass membrane protein</topology>
    </subcellularLocation>
</comment>
<dbReference type="InterPro" id="IPR053880">
    <property type="entry name" value="GPR180-like_N"/>
</dbReference>
<sequence length="436" mass="49355">MRLLFLHILVCINLVPSAIGKTISGFFSSVAARKTRGQYIGKFLYHGKNALLHCRIEDIQAAVEKEATLILFREHTWLNLHESENLSCLDYLLKAELTVTLNQEENNQTIPQLHFPQTWYVSYVDHHTCEEGDIIASDAIQFEIMMFNPDAEGNPLDHFSAEETGLQGFYFLLLLAYFVATCIYAQPLWQTMQKGGPMHTVLKVLSIALLLQAGAALFNYIHLSRYAKDGIGIPIMGSFAELFDMVSQIQMLYMLLSLCMGWTLGKNRKSQRKPLQWDSTPTSTGIALAAVITQGILLLWEQFEDADHHGYHAHRSMAGLLLIGLRVSLSMLFASSLYQIITVERSALKRDFYLSFAKGCFLWFLCHPTIVALSVVFNEYQREKIITIAVILCQSISVVVLYRLFLSRSLYWEVSSLSSVTLPLTMASGCKSRYYS</sequence>
<keyword evidence="11" id="KW-1185">Reference proteome</keyword>
<dbReference type="PANTHER" id="PTHR23252">
    <property type="entry name" value="INTIMAL THICKNESS RECEPTOR-RELATED"/>
    <property type="match status" value="1"/>
</dbReference>
<gene>
    <name evidence="10" type="primary">Gpr180</name>
    <name evidence="10" type="ORF">AOXY_G10864</name>
</gene>
<feature type="transmembrane region" description="Helical" evidence="6">
    <location>
        <begin position="242"/>
        <end position="264"/>
    </location>
</feature>
<feature type="transmembrane region" description="Helical" evidence="6">
    <location>
        <begin position="201"/>
        <end position="222"/>
    </location>
</feature>
<feature type="domain" description="GPR180/TMEM145 transmembrane" evidence="8">
    <location>
        <begin position="173"/>
        <end position="401"/>
    </location>
</feature>
<feature type="transmembrane region" description="Helical" evidence="6">
    <location>
        <begin position="385"/>
        <end position="406"/>
    </location>
</feature>
<dbReference type="PANTHER" id="PTHR23252:SF29">
    <property type="entry name" value="INTEGRAL MEMBRANE PROTEIN GPR180"/>
    <property type="match status" value="1"/>
</dbReference>
<evidence type="ECO:0000259" key="9">
    <source>
        <dbReference type="Pfam" id="PF21870"/>
    </source>
</evidence>
<proteinExistence type="predicted"/>
<keyword evidence="2 6" id="KW-0812">Transmembrane</keyword>
<feature type="transmembrane region" description="Helical" evidence="6">
    <location>
        <begin position="169"/>
        <end position="189"/>
    </location>
</feature>
<reference evidence="10" key="1">
    <citation type="submission" date="2022-02" db="EMBL/GenBank/DDBJ databases">
        <title>Atlantic sturgeon de novo genome assembly.</title>
        <authorList>
            <person name="Stock M."/>
            <person name="Klopp C."/>
            <person name="Guiguen Y."/>
            <person name="Cabau C."/>
            <person name="Parinello H."/>
            <person name="Santidrian Yebra-Pimentel E."/>
            <person name="Kuhl H."/>
            <person name="Dirks R.P."/>
            <person name="Guessner J."/>
            <person name="Wuertz S."/>
            <person name="Du K."/>
            <person name="Schartl M."/>
        </authorList>
    </citation>
    <scope>NUCLEOTIDE SEQUENCE</scope>
    <source>
        <strain evidence="10">STURGEONOMICS-FGT-2020</strain>
        <tissue evidence="10">Whole blood</tissue>
    </source>
</reference>
<evidence type="ECO:0000256" key="4">
    <source>
        <dbReference type="ARBA" id="ARBA00023136"/>
    </source>
</evidence>
<evidence type="ECO:0000256" key="1">
    <source>
        <dbReference type="ARBA" id="ARBA00004141"/>
    </source>
</evidence>
<evidence type="ECO:0000259" key="8">
    <source>
        <dbReference type="Pfam" id="PF10192"/>
    </source>
</evidence>